<sequence>MTKLIHESLSFIRISSYSLFSEIIKFNKLI</sequence>
<organism evidence="1">
    <name type="scientific">Rhizophora mucronata</name>
    <name type="common">Asiatic mangrove</name>
    <dbReference type="NCBI Taxonomy" id="61149"/>
    <lineage>
        <taxon>Eukaryota</taxon>
        <taxon>Viridiplantae</taxon>
        <taxon>Streptophyta</taxon>
        <taxon>Embryophyta</taxon>
        <taxon>Tracheophyta</taxon>
        <taxon>Spermatophyta</taxon>
        <taxon>Magnoliopsida</taxon>
        <taxon>eudicotyledons</taxon>
        <taxon>Gunneridae</taxon>
        <taxon>Pentapetalae</taxon>
        <taxon>rosids</taxon>
        <taxon>fabids</taxon>
        <taxon>Malpighiales</taxon>
        <taxon>Rhizophoraceae</taxon>
        <taxon>Rhizophora</taxon>
    </lineage>
</organism>
<accession>A0A2P2QV31</accession>
<proteinExistence type="predicted"/>
<dbReference type="AlphaFoldDB" id="A0A2P2QV31"/>
<reference evidence="1" key="1">
    <citation type="submission" date="2018-02" db="EMBL/GenBank/DDBJ databases">
        <title>Rhizophora mucronata_Transcriptome.</title>
        <authorList>
            <person name="Meera S.P."/>
            <person name="Sreeshan A."/>
            <person name="Augustine A."/>
        </authorList>
    </citation>
    <scope>NUCLEOTIDE SEQUENCE</scope>
    <source>
        <tissue evidence="1">Leaf</tissue>
    </source>
</reference>
<protein>
    <submittedName>
        <fullName evidence="1">Uncharacterized protein</fullName>
    </submittedName>
</protein>
<name>A0A2P2QV31_RHIMU</name>
<evidence type="ECO:0000313" key="1">
    <source>
        <dbReference type="EMBL" id="MBX70808.1"/>
    </source>
</evidence>
<dbReference type="EMBL" id="GGEC01090324">
    <property type="protein sequence ID" value="MBX70808.1"/>
    <property type="molecule type" value="Transcribed_RNA"/>
</dbReference>